<evidence type="ECO:0000256" key="1">
    <source>
        <dbReference type="ARBA" id="ARBA00022857"/>
    </source>
</evidence>
<evidence type="ECO:0000313" key="3">
    <source>
        <dbReference type="Proteomes" id="UP000620124"/>
    </source>
</evidence>
<keyword evidence="1" id="KW-0521">NADP</keyword>
<dbReference type="Proteomes" id="UP000620124">
    <property type="component" value="Unassembled WGS sequence"/>
</dbReference>
<name>A0A8H6XW45_9AGAR</name>
<dbReference type="InterPro" id="IPR036291">
    <property type="entry name" value="NAD(P)-bd_dom_sf"/>
</dbReference>
<dbReference type="AlphaFoldDB" id="A0A8H6XW45"/>
<dbReference type="Gene3D" id="3.40.50.720">
    <property type="entry name" value="NAD(P)-binding Rossmann-like Domain"/>
    <property type="match status" value="1"/>
</dbReference>
<accession>A0A8H6XW45</accession>
<gene>
    <name evidence="2" type="ORF">MVEN_01493300</name>
</gene>
<dbReference type="PROSITE" id="PS00061">
    <property type="entry name" value="ADH_SHORT"/>
    <property type="match status" value="1"/>
</dbReference>
<dbReference type="InterPro" id="IPR002347">
    <property type="entry name" value="SDR_fam"/>
</dbReference>
<dbReference type="PANTHER" id="PTHR45458:SF3">
    <property type="entry name" value="CHAIN DEHYDROGENASE (ATSC), PUTATIVE-RELATED"/>
    <property type="match status" value="1"/>
</dbReference>
<evidence type="ECO:0000313" key="2">
    <source>
        <dbReference type="EMBL" id="KAF7347375.1"/>
    </source>
</evidence>
<dbReference type="EMBL" id="JACAZI010000012">
    <property type="protein sequence ID" value="KAF7347375.1"/>
    <property type="molecule type" value="Genomic_DNA"/>
</dbReference>
<proteinExistence type="predicted"/>
<dbReference type="PRINTS" id="PR00081">
    <property type="entry name" value="GDHRDH"/>
</dbReference>
<reference evidence="2" key="1">
    <citation type="submission" date="2020-05" db="EMBL/GenBank/DDBJ databases">
        <title>Mycena genomes resolve the evolution of fungal bioluminescence.</title>
        <authorList>
            <person name="Tsai I.J."/>
        </authorList>
    </citation>
    <scope>NUCLEOTIDE SEQUENCE</scope>
    <source>
        <strain evidence="2">CCC161011</strain>
    </source>
</reference>
<dbReference type="InterPro" id="IPR052184">
    <property type="entry name" value="SDR_enzymes"/>
</dbReference>
<comment type="caution">
    <text evidence="2">The sequence shown here is derived from an EMBL/GenBank/DDBJ whole genome shotgun (WGS) entry which is preliminary data.</text>
</comment>
<protein>
    <submittedName>
        <fullName evidence="2">NAD(P)-binding protein</fullName>
    </submittedName>
</protein>
<dbReference type="GO" id="GO:0016616">
    <property type="term" value="F:oxidoreductase activity, acting on the CH-OH group of donors, NAD or NADP as acceptor"/>
    <property type="evidence" value="ECO:0007669"/>
    <property type="project" value="TreeGrafter"/>
</dbReference>
<dbReference type="OrthoDB" id="9876299at2759"/>
<dbReference type="InterPro" id="IPR020904">
    <property type="entry name" value="Sc_DH/Rdtase_CS"/>
</dbReference>
<keyword evidence="3" id="KW-1185">Reference proteome</keyword>
<dbReference type="Pfam" id="PF00106">
    <property type="entry name" value="adh_short"/>
    <property type="match status" value="1"/>
</dbReference>
<sequence length="396" mass="42703">MKHFQRESTVYKYRVGSIRGAAEETASSPRQLQKNTNMSSYVVTGASKGIGLEFVIQLSADSANTVFAIVRNKSTATELSALSRKNVTILEADVTDAHALKLAAAEVSKATNGKLDYMINNAGKTNYPGFTLDEFPSPEALEKDLVENFKFNTISAVHSINAFLPLLKNGSAKKVLVLSTGMADLDFTVFSEAVAQPSYSISKTALNMVVAKYAAQYKAEGFVFLAISPGYVATSMAPTEADAGRELKLLAKSFAKVAPADFKGPITPEESVKMQLEVFNRWTVEETGALSSLDVETIDYLAIVEVGLWEEVLLVVIIEATGKCFLSSVHFLADYSAVTTALLIHMAGLRPVTWRESVDDCGHALDAPQAKARSLQVRETGGGFCAEDAVWTIQGS</sequence>
<dbReference type="SUPFAM" id="SSF51735">
    <property type="entry name" value="NAD(P)-binding Rossmann-fold domains"/>
    <property type="match status" value="1"/>
</dbReference>
<dbReference type="CDD" id="cd05325">
    <property type="entry name" value="carb_red_sniffer_like_SDR_c"/>
    <property type="match status" value="1"/>
</dbReference>
<dbReference type="PANTHER" id="PTHR45458">
    <property type="entry name" value="SHORT-CHAIN DEHYDROGENASE/REDUCTASE SDR"/>
    <property type="match status" value="1"/>
</dbReference>
<organism evidence="2 3">
    <name type="scientific">Mycena venus</name>
    <dbReference type="NCBI Taxonomy" id="2733690"/>
    <lineage>
        <taxon>Eukaryota</taxon>
        <taxon>Fungi</taxon>
        <taxon>Dikarya</taxon>
        <taxon>Basidiomycota</taxon>
        <taxon>Agaricomycotina</taxon>
        <taxon>Agaricomycetes</taxon>
        <taxon>Agaricomycetidae</taxon>
        <taxon>Agaricales</taxon>
        <taxon>Marasmiineae</taxon>
        <taxon>Mycenaceae</taxon>
        <taxon>Mycena</taxon>
    </lineage>
</organism>